<keyword evidence="3" id="KW-0238">DNA-binding</keyword>
<feature type="compositionally biased region" description="Basic and acidic residues" evidence="7">
    <location>
        <begin position="222"/>
        <end position="234"/>
    </location>
</feature>
<comment type="similarity">
    <text evidence="6">Belongs to the AP2/ERF transcription factor family. ERF subfamily.</text>
</comment>
<dbReference type="InParanoid" id="A0A059AMI4"/>
<dbReference type="GO" id="GO:0003700">
    <property type="term" value="F:DNA-binding transcription factor activity"/>
    <property type="evidence" value="ECO:0007669"/>
    <property type="project" value="InterPro"/>
</dbReference>
<dbReference type="FunCoup" id="A0A059AMI4">
    <property type="interactions" value="54"/>
</dbReference>
<dbReference type="InterPro" id="IPR001471">
    <property type="entry name" value="AP2/ERF_dom"/>
</dbReference>
<dbReference type="InterPro" id="IPR044808">
    <property type="entry name" value="ERF_plant"/>
</dbReference>
<evidence type="ECO:0000256" key="7">
    <source>
        <dbReference type="SAM" id="MobiDB-lite"/>
    </source>
</evidence>
<keyword evidence="5" id="KW-0539">Nucleus</keyword>
<feature type="compositionally biased region" description="Low complexity" evidence="7">
    <location>
        <begin position="208"/>
        <end position="221"/>
    </location>
</feature>
<evidence type="ECO:0000256" key="3">
    <source>
        <dbReference type="ARBA" id="ARBA00023125"/>
    </source>
</evidence>
<reference evidence="9" key="1">
    <citation type="submission" date="2013-07" db="EMBL/GenBank/DDBJ databases">
        <title>The genome of Eucalyptus grandis.</title>
        <authorList>
            <person name="Schmutz J."/>
            <person name="Hayes R."/>
            <person name="Myburg A."/>
            <person name="Tuskan G."/>
            <person name="Grattapaglia D."/>
            <person name="Rokhsar D.S."/>
        </authorList>
    </citation>
    <scope>NUCLEOTIDE SEQUENCE</scope>
    <source>
        <tissue evidence="9">Leaf extractions</tissue>
    </source>
</reference>
<accession>A0A059AMI4</accession>
<dbReference type="FunFam" id="3.30.730.10:FF:000001">
    <property type="entry name" value="Ethylene-responsive transcription factor 2"/>
    <property type="match status" value="1"/>
</dbReference>
<evidence type="ECO:0000256" key="2">
    <source>
        <dbReference type="ARBA" id="ARBA00023015"/>
    </source>
</evidence>
<dbReference type="eggNOG" id="ENOG502S258">
    <property type="taxonomic scope" value="Eukaryota"/>
</dbReference>
<name>A0A059AMI4_EUCGR</name>
<dbReference type="STRING" id="71139.A0A059AMI4"/>
<evidence type="ECO:0000256" key="1">
    <source>
        <dbReference type="ARBA" id="ARBA00004123"/>
    </source>
</evidence>
<dbReference type="PRINTS" id="PR00367">
    <property type="entry name" value="ETHRSPELEMNT"/>
</dbReference>
<dbReference type="Pfam" id="PF00847">
    <property type="entry name" value="AP2"/>
    <property type="match status" value="1"/>
</dbReference>
<organism evidence="9">
    <name type="scientific">Eucalyptus grandis</name>
    <name type="common">Flooded gum</name>
    <dbReference type="NCBI Taxonomy" id="71139"/>
    <lineage>
        <taxon>Eukaryota</taxon>
        <taxon>Viridiplantae</taxon>
        <taxon>Streptophyta</taxon>
        <taxon>Embryophyta</taxon>
        <taxon>Tracheophyta</taxon>
        <taxon>Spermatophyta</taxon>
        <taxon>Magnoliopsida</taxon>
        <taxon>eudicotyledons</taxon>
        <taxon>Gunneridae</taxon>
        <taxon>Pentapetalae</taxon>
        <taxon>rosids</taxon>
        <taxon>malvids</taxon>
        <taxon>Myrtales</taxon>
        <taxon>Myrtaceae</taxon>
        <taxon>Myrtoideae</taxon>
        <taxon>Eucalypteae</taxon>
        <taxon>Eucalyptus</taxon>
    </lineage>
</organism>
<dbReference type="InterPro" id="IPR016177">
    <property type="entry name" value="DNA-bd_dom_sf"/>
</dbReference>
<dbReference type="AlphaFoldDB" id="A0A059AMI4"/>
<dbReference type="OrthoDB" id="642765at2759"/>
<dbReference type="KEGG" id="egr:108954020"/>
<proteinExistence type="inferred from homology"/>
<dbReference type="Gramene" id="KCW55217">
    <property type="protein sequence ID" value="KCW55217"/>
    <property type="gene ID" value="EUGRSUZ_I01153"/>
</dbReference>
<feature type="compositionally biased region" description="Basic residues" evidence="7">
    <location>
        <begin position="121"/>
        <end position="130"/>
    </location>
</feature>
<evidence type="ECO:0000313" key="9">
    <source>
        <dbReference type="EMBL" id="KCW55217.1"/>
    </source>
</evidence>
<feature type="domain" description="AP2/ERF" evidence="8">
    <location>
        <begin position="125"/>
        <end position="182"/>
    </location>
</feature>
<sequence>MRRLRLPESAGQPPSPPPRRLTHEQELSIMVAALKNVVSGSTPSDPVPYLPPTSASATTAGDNYYWGSDFVALSDLETCQVCRISGCLGCNFFTPVADQADDRNSSGNSTKKRQSSSSRVAGKKKYRGVRQRPWGKWAAEIRDPRRAVRVWLGTFNTADEAARAYDKAATEFRGARAKLNFPHEDHSLLLPPPPPPPPAPLPQRQDPMASSSDNNSSAMRSNSEENKGKGKVETEADDFWNTFNNDEMERQWTMWMDMGGDSSDSNGPAVRSFDS</sequence>
<feature type="compositionally biased region" description="Pro residues" evidence="7">
    <location>
        <begin position="190"/>
        <end position="201"/>
    </location>
</feature>
<dbReference type="PROSITE" id="PS51032">
    <property type="entry name" value="AP2_ERF"/>
    <property type="match status" value="1"/>
</dbReference>
<feature type="region of interest" description="Disordered" evidence="7">
    <location>
        <begin position="1"/>
        <end position="21"/>
    </location>
</feature>
<evidence type="ECO:0000256" key="6">
    <source>
        <dbReference type="ARBA" id="ARBA00024343"/>
    </source>
</evidence>
<gene>
    <name evidence="9" type="ORF">EUGRSUZ_I01153</name>
</gene>
<dbReference type="GO" id="GO:0003677">
    <property type="term" value="F:DNA binding"/>
    <property type="evidence" value="ECO:0007669"/>
    <property type="project" value="UniProtKB-KW"/>
</dbReference>
<dbReference type="SUPFAM" id="SSF54171">
    <property type="entry name" value="DNA-binding domain"/>
    <property type="match status" value="1"/>
</dbReference>
<dbReference type="OMA" id="ADFHQLM"/>
<dbReference type="SMART" id="SM00380">
    <property type="entry name" value="AP2"/>
    <property type="match status" value="1"/>
</dbReference>
<dbReference type="Gene3D" id="3.30.730.10">
    <property type="entry name" value="AP2/ERF domain"/>
    <property type="match status" value="1"/>
</dbReference>
<dbReference type="CDD" id="cd00018">
    <property type="entry name" value="AP2"/>
    <property type="match status" value="1"/>
</dbReference>
<dbReference type="EMBL" id="KK198761">
    <property type="protein sequence ID" value="KCW55217.1"/>
    <property type="molecule type" value="Genomic_DNA"/>
</dbReference>
<feature type="region of interest" description="Disordered" evidence="7">
    <location>
        <begin position="184"/>
        <end position="275"/>
    </location>
</feature>
<feature type="compositionally biased region" description="Polar residues" evidence="7">
    <location>
        <begin position="105"/>
        <end position="119"/>
    </location>
</feature>
<protein>
    <recommendedName>
        <fullName evidence="8">AP2/ERF domain-containing protein</fullName>
    </recommendedName>
</protein>
<dbReference type="InterPro" id="IPR036955">
    <property type="entry name" value="AP2/ERF_dom_sf"/>
</dbReference>
<comment type="subcellular location">
    <subcellularLocation>
        <location evidence="1">Nucleus</location>
    </subcellularLocation>
</comment>
<evidence type="ECO:0000256" key="4">
    <source>
        <dbReference type="ARBA" id="ARBA00023163"/>
    </source>
</evidence>
<dbReference type="PANTHER" id="PTHR31190:SF181">
    <property type="entry name" value="OS02G0764700 PROTEIN"/>
    <property type="match status" value="1"/>
</dbReference>
<evidence type="ECO:0000256" key="5">
    <source>
        <dbReference type="ARBA" id="ARBA00023242"/>
    </source>
</evidence>
<feature type="region of interest" description="Disordered" evidence="7">
    <location>
        <begin position="98"/>
        <end position="132"/>
    </location>
</feature>
<keyword evidence="4" id="KW-0804">Transcription</keyword>
<evidence type="ECO:0000259" key="8">
    <source>
        <dbReference type="PROSITE" id="PS51032"/>
    </source>
</evidence>
<dbReference type="GO" id="GO:0009873">
    <property type="term" value="P:ethylene-activated signaling pathway"/>
    <property type="evidence" value="ECO:0007669"/>
    <property type="project" value="InterPro"/>
</dbReference>
<dbReference type="PANTHER" id="PTHR31190">
    <property type="entry name" value="DNA-BINDING DOMAIN"/>
    <property type="match status" value="1"/>
</dbReference>
<dbReference type="GO" id="GO:0005634">
    <property type="term" value="C:nucleus"/>
    <property type="evidence" value="ECO:0007669"/>
    <property type="project" value="UniProtKB-SubCell"/>
</dbReference>
<keyword evidence="2" id="KW-0805">Transcription regulation</keyword>